<dbReference type="InterPro" id="IPR006157">
    <property type="entry name" value="FolB_dom"/>
</dbReference>
<sequence>MSSMQPDAIIRIKNLRLRTFIGIKEEEIANRQDIVINIALHYPAGKARESEDINDALNYRTVTKEIIQLVENNRFSLLEKLTQDVLNIACAHPWEERMEILITGGSGLIGRHLAARLLELNHRVSVVTRSPDKASKRLDKRVALLKGLDELQNLDAFDAVINLAGEPIANKRWSEEQKQRLCQSRWQITERLVDLFKASQQPPNVFISGSATGYYGDLGEVVVTEDEPPHNEFTHKLCARWEQIACGAQSENTRVCLLRTGVVLAPKGGILAKMLPLFRLGLGGPIGNGRQYLAWIHIDDMVNGILWLLDNDLRGPFNMVSPYPVRNEQFSHALGQALKRPAILRAPATAIRLLMGESSVLVLGGQRALPKRLEESGFGFRWFDLDEALADVIR</sequence>
<name>A0A0A2W1W3_BEABA</name>
<accession>A0A0A2W1W3</accession>
<feature type="domain" description="Dihydroneopterin aldolase/epimerase" evidence="2">
    <location>
        <begin position="10"/>
        <end position="122"/>
    </location>
</feature>
<evidence type="ECO:0000313" key="4">
    <source>
        <dbReference type="Proteomes" id="UP000030106"/>
    </source>
</evidence>
<dbReference type="GO" id="GO:0046656">
    <property type="term" value="P:folic acid biosynthetic process"/>
    <property type="evidence" value="ECO:0007669"/>
    <property type="project" value="UniProtKB-KW"/>
</dbReference>
<dbReference type="InterPro" id="IPR043133">
    <property type="entry name" value="GTP-CH-I_C/QueF"/>
</dbReference>
<dbReference type="EMBL" id="ANFO01000015">
    <property type="protein sequence ID" value="KGQ13888.1"/>
    <property type="molecule type" value="Genomic_DNA"/>
</dbReference>
<dbReference type="GO" id="GO:0004150">
    <property type="term" value="F:dihydroneopterin aldolase activity"/>
    <property type="evidence" value="ECO:0007669"/>
    <property type="project" value="InterPro"/>
</dbReference>
<evidence type="ECO:0000256" key="1">
    <source>
        <dbReference type="ARBA" id="ARBA00022909"/>
    </source>
</evidence>
<dbReference type="NCBIfam" id="TIGR00526">
    <property type="entry name" value="folB_dom"/>
    <property type="match status" value="1"/>
</dbReference>
<dbReference type="NCBIfam" id="NF008418">
    <property type="entry name" value="PRK11245.1"/>
    <property type="match status" value="1"/>
</dbReference>
<dbReference type="PANTHER" id="PTHR11092:SF0">
    <property type="entry name" value="EPIMERASE FAMILY PROTEIN SDR39U1"/>
    <property type="match status" value="1"/>
</dbReference>
<evidence type="ECO:0000313" key="3">
    <source>
        <dbReference type="EMBL" id="KGQ13888.1"/>
    </source>
</evidence>
<gene>
    <name evidence="3" type="ORF">BBAD15_g170</name>
</gene>
<dbReference type="CDD" id="cd00534">
    <property type="entry name" value="DHNA_DHNTPE"/>
    <property type="match status" value="1"/>
</dbReference>
<dbReference type="SMART" id="SM00905">
    <property type="entry name" value="FolB"/>
    <property type="match status" value="1"/>
</dbReference>
<dbReference type="PANTHER" id="PTHR11092">
    <property type="entry name" value="SUGAR NUCLEOTIDE EPIMERASE RELATED"/>
    <property type="match status" value="1"/>
</dbReference>
<dbReference type="SUPFAM" id="SSF55620">
    <property type="entry name" value="Tetrahydrobiopterin biosynthesis enzymes-like"/>
    <property type="match status" value="1"/>
</dbReference>
<proteinExistence type="predicted"/>
<dbReference type="STRING" id="1245745.A0A0A2W1W3"/>
<dbReference type="InterPro" id="IPR036291">
    <property type="entry name" value="NAD(P)-bd_dom_sf"/>
</dbReference>
<dbReference type="NCBIfam" id="TIGR01777">
    <property type="entry name" value="yfcH"/>
    <property type="match status" value="1"/>
</dbReference>
<dbReference type="SUPFAM" id="SSF51735">
    <property type="entry name" value="NAD(P)-binding Rossmann-fold domains"/>
    <property type="match status" value="1"/>
</dbReference>
<reference evidence="3 4" key="1">
    <citation type="submission" date="2012-10" db="EMBL/GenBank/DDBJ databases">
        <title>Genome sequencing and analysis of entomopathogenic fungi Beauveria bassiana D1-5.</title>
        <authorList>
            <person name="Li Q."/>
            <person name="Wang L."/>
            <person name="Zhang Z."/>
            <person name="Wang Q."/>
            <person name="Ren J."/>
            <person name="Wang M."/>
            <person name="Xu W."/>
            <person name="Wang J."/>
            <person name="Lu Y."/>
            <person name="Du Q."/>
            <person name="Sun Z."/>
        </authorList>
    </citation>
    <scope>NUCLEOTIDE SEQUENCE [LARGE SCALE GENOMIC DNA]</scope>
    <source>
        <strain evidence="3 4">D1-5</strain>
    </source>
</reference>
<dbReference type="InterPro" id="IPR010099">
    <property type="entry name" value="SDR39U1"/>
</dbReference>
<dbReference type="InterPro" id="IPR013549">
    <property type="entry name" value="DUF1731"/>
</dbReference>
<keyword evidence="1" id="KW-0289">Folate biosynthesis</keyword>
<dbReference type="Proteomes" id="UP000030106">
    <property type="component" value="Unassembled WGS sequence"/>
</dbReference>
<dbReference type="Pfam" id="PF01370">
    <property type="entry name" value="Epimerase"/>
    <property type="match status" value="1"/>
</dbReference>
<protein>
    <submittedName>
        <fullName evidence="3">Epimerase family protein yfcH</fullName>
    </submittedName>
</protein>
<dbReference type="HOGENOM" id="CLU_047373_0_3_1"/>
<dbReference type="Gene3D" id="3.30.1130.10">
    <property type="match status" value="1"/>
</dbReference>
<comment type="caution">
    <text evidence="3">The sequence shown here is derived from an EMBL/GenBank/DDBJ whole genome shotgun (WGS) entry which is preliminary data.</text>
</comment>
<dbReference type="Pfam" id="PF02152">
    <property type="entry name" value="FolB"/>
    <property type="match status" value="1"/>
</dbReference>
<dbReference type="Pfam" id="PF08338">
    <property type="entry name" value="DUF1731"/>
    <property type="match status" value="1"/>
</dbReference>
<dbReference type="AlphaFoldDB" id="A0A0A2W1W3"/>
<organism evidence="3 4">
    <name type="scientific">Beauveria bassiana D1-5</name>
    <dbReference type="NCBI Taxonomy" id="1245745"/>
    <lineage>
        <taxon>Eukaryota</taxon>
        <taxon>Fungi</taxon>
        <taxon>Dikarya</taxon>
        <taxon>Ascomycota</taxon>
        <taxon>Pezizomycotina</taxon>
        <taxon>Sordariomycetes</taxon>
        <taxon>Hypocreomycetidae</taxon>
        <taxon>Hypocreales</taxon>
        <taxon>Cordycipitaceae</taxon>
        <taxon>Beauveria</taxon>
    </lineage>
</organism>
<dbReference type="InterPro" id="IPR001509">
    <property type="entry name" value="Epimerase_deHydtase"/>
</dbReference>
<dbReference type="Gene3D" id="3.40.50.720">
    <property type="entry name" value="NAD(P)-binding Rossmann-like Domain"/>
    <property type="match status" value="1"/>
</dbReference>
<evidence type="ECO:0000259" key="2">
    <source>
        <dbReference type="SMART" id="SM00905"/>
    </source>
</evidence>
<dbReference type="CDD" id="cd05242">
    <property type="entry name" value="SDR_a8"/>
    <property type="match status" value="1"/>
</dbReference>